<dbReference type="Pfam" id="PF04998">
    <property type="entry name" value="RNA_pol_Rpb1_5"/>
    <property type="match status" value="1"/>
</dbReference>
<dbReference type="NCBIfam" id="NF006336">
    <property type="entry name" value="PRK08566.1"/>
    <property type="match status" value="1"/>
</dbReference>
<dbReference type="Proteomes" id="UP000095280">
    <property type="component" value="Unplaced"/>
</dbReference>
<sequence length="1370" mass="151431">MKEQFYNQNVTKKVSHVTFTVLSADEIRAASHMRVTTKDMYNLENRKPADGGVLDPRLGTCRKNESCAVCGDSFHDCMGHFGYVDLALPVFHCGYLNHIVKILQSICKSCSRVLLSGEKRDQYLNVLRRPNLSYLAKKALRKKIHSLAKSVHNCPHCNAVNGFVKKGGLAYVLHDKFRFSKGDALAKHIEQFAYMIEKMPELKPLVDKGIEPLRALQVLQLLNAIPLEDIPLLCMHSDRAHPRDLILTRVPVPPNALRPSVVSEVRAGTTEDDITAKLSDIAFLNRDVLNKQAASNRDMVALQQAWDILTYVTAQMINSENSGIPTQLLGSRSFVRGYIQRLKGKQGRFRGHLSGKRANFTARTVISPDPNLRIDQVGVPEFMARKLTYPSRVTSFNIEQLRRLICNGAHQHPGALYVEAHDGRFPKRMLEFSNEKFRSKIANELRCGDTVERHLMDEDTVLFNRQPSLHRVSIQAFRVSVKPYRTLRFNECCCTPFNADFDGDEMNLHVPQTEEARAEAKQLMASVKNMSTPRNGEPLIAAIQDFITGAYLITCKDVFFNRDRAAQLLVQSRPPQEKHLSVRLPPPAICKPVELWSGKQIFSCILHPYPINLATKTKAIYTDGEEFCTNDGYVLVRSGELLAGRVDKKIIGSGSKENLVYLLLRDFGGDACATVLARLTRLIPAYLSHRGFSIGLGDVTPGPRLLEAKAGLVRFGFDRCRELIRQYEAGTLPTQPGCSGQQTLENAVSKQLSDIRDEAGKACRRDLHPASAPLVMAHCGSKGSFLNVSQMVACVGQQIISGKRTPDGFEGRSLPHFPRRSLLPQAKGFVENSFFSGLSPTEFFFHTMSGREGLVDTAVKTADTGYMQRRLMKALEDLCCHYDGTVRGARGEVVQFAYGGDGFDPMEMEAKRWAEQCVAMPHLLASISIVFADLARTLHLAKTSSGSAMSSAGISCPLLPDQQTEAELNSSSRNLSPLSAAYKAGMEACAKRRRLAKEPWHQIYVDLCRAKHRRALIEPGTPVGALCAQSIGEPATQMTLKTFHFAGVASMNITQGVPRIRELINAIRAISTPIITARLTPEAARDEGQARRIKACIEPTRLSEICLSISECIEPDEVSIRLKLDLQRLAILKLRTTPKAIGAAIVSAKLGGYKIKGVDMIGADQLAVYPEDVSTIRHLRANLESVIVRGLSSVTRAIIHRDNRDSDYTLFVEGSQLAPVLCIPGVDGCRTQSNSVLEMASVLGIESARATLVREMLDVMAGHGVEVDTRHVNLLADLMTQQGEVLGNQRHGIAKLKESVLMLASFEQTADHLFEAAYHGQTDDLSGVSESIILGKPTRLGTGLFSLLMQQDSAVLTPPRRPVIFDSYPA</sequence>
<dbReference type="Gene3D" id="3.30.1490.180">
    <property type="entry name" value="RNA polymerase ii"/>
    <property type="match status" value="1"/>
</dbReference>
<feature type="domain" description="RNA polymerase N-terminal" evidence="14">
    <location>
        <begin position="243"/>
        <end position="554"/>
    </location>
</feature>
<evidence type="ECO:0000256" key="4">
    <source>
        <dbReference type="ARBA" id="ARBA00022478"/>
    </source>
</evidence>
<dbReference type="Gene3D" id="6.10.250.2940">
    <property type="match status" value="1"/>
</dbReference>
<keyword evidence="6 13" id="KW-0548">Nucleotidyltransferase</keyword>
<dbReference type="WBParaSite" id="maker-uti_cns_0048385-snap-gene-0.4-mRNA-1">
    <property type="protein sequence ID" value="maker-uti_cns_0048385-snap-gene-0.4-mRNA-1"/>
    <property type="gene ID" value="maker-uti_cns_0048385-snap-gene-0.4"/>
</dbReference>
<proteinExistence type="inferred from homology"/>
<dbReference type="EC" id="2.7.7.6" evidence="13"/>
<dbReference type="InterPro" id="IPR007083">
    <property type="entry name" value="RNA_pol_Rpb1_4"/>
</dbReference>
<dbReference type="InterPro" id="IPR038120">
    <property type="entry name" value="Rpb1_funnel_sf"/>
</dbReference>
<evidence type="ECO:0000256" key="6">
    <source>
        <dbReference type="ARBA" id="ARBA00022695"/>
    </source>
</evidence>
<dbReference type="InterPro" id="IPR007080">
    <property type="entry name" value="RNA_pol_Rpb1_1"/>
</dbReference>
<dbReference type="Gene3D" id="1.10.150.390">
    <property type="match status" value="1"/>
</dbReference>
<dbReference type="InterPro" id="IPR007066">
    <property type="entry name" value="RNA_pol_Rpb1_3"/>
</dbReference>
<dbReference type="CDD" id="cd02736">
    <property type="entry name" value="RNAP_III_Rpc1_C"/>
    <property type="match status" value="1"/>
</dbReference>
<keyword evidence="10 13" id="KW-0804">Transcription</keyword>
<dbReference type="Pfam" id="PF04983">
    <property type="entry name" value="RNA_pol_Rpb1_3"/>
    <property type="match status" value="1"/>
</dbReference>
<dbReference type="Pfam" id="PF05000">
    <property type="entry name" value="RNA_pol_Rpb1_4"/>
    <property type="match status" value="1"/>
</dbReference>
<evidence type="ECO:0000256" key="5">
    <source>
        <dbReference type="ARBA" id="ARBA00022679"/>
    </source>
</evidence>
<comment type="subcellular location">
    <subcellularLocation>
        <location evidence="1">Nucleus</location>
    </subcellularLocation>
</comment>
<dbReference type="FunFam" id="1.10.150.390:FF:000004">
    <property type="entry name" value="DNA-directed RNA polymerase subunit"/>
    <property type="match status" value="1"/>
</dbReference>
<dbReference type="GO" id="GO:0046872">
    <property type="term" value="F:metal ion binding"/>
    <property type="evidence" value="ECO:0007669"/>
    <property type="project" value="UniProtKB-KW"/>
</dbReference>
<keyword evidence="9" id="KW-0460">Magnesium</keyword>
<evidence type="ECO:0000256" key="9">
    <source>
        <dbReference type="ARBA" id="ARBA00022842"/>
    </source>
</evidence>
<accession>A0A1I8JII8</accession>
<dbReference type="GO" id="GO:0003677">
    <property type="term" value="F:DNA binding"/>
    <property type="evidence" value="ECO:0007669"/>
    <property type="project" value="InterPro"/>
</dbReference>
<dbReference type="Pfam" id="PF04997">
    <property type="entry name" value="RNA_pol_Rpb1_1"/>
    <property type="match status" value="1"/>
</dbReference>
<evidence type="ECO:0000256" key="1">
    <source>
        <dbReference type="ARBA" id="ARBA00004123"/>
    </source>
</evidence>
<keyword evidence="15" id="KW-1185">Reference proteome</keyword>
<dbReference type="InterPro" id="IPR000722">
    <property type="entry name" value="RNA_pol_asu"/>
</dbReference>
<dbReference type="InterPro" id="IPR035698">
    <property type="entry name" value="RNAP_III_Rpc1_C"/>
</dbReference>
<reference evidence="16" key="1">
    <citation type="submission" date="2016-11" db="UniProtKB">
        <authorList>
            <consortium name="WormBaseParasite"/>
        </authorList>
    </citation>
    <scope>IDENTIFICATION</scope>
</reference>
<dbReference type="Gene3D" id="6.20.50.80">
    <property type="match status" value="1"/>
</dbReference>
<dbReference type="Gene3D" id="1.10.274.100">
    <property type="entry name" value="RNA polymerase Rpb1, domain 3"/>
    <property type="match status" value="1"/>
</dbReference>
<name>A0A1I8JII8_9PLAT</name>
<comment type="similarity">
    <text evidence="2 13">Belongs to the RNA polymerase beta' chain family.</text>
</comment>
<evidence type="ECO:0000256" key="7">
    <source>
        <dbReference type="ARBA" id="ARBA00022723"/>
    </source>
</evidence>
<organism evidence="15 16">
    <name type="scientific">Macrostomum lignano</name>
    <dbReference type="NCBI Taxonomy" id="282301"/>
    <lineage>
        <taxon>Eukaryota</taxon>
        <taxon>Metazoa</taxon>
        <taxon>Spiralia</taxon>
        <taxon>Lophotrochozoa</taxon>
        <taxon>Platyhelminthes</taxon>
        <taxon>Rhabditophora</taxon>
        <taxon>Macrostomorpha</taxon>
        <taxon>Macrostomida</taxon>
        <taxon>Macrostomidae</taxon>
        <taxon>Macrostomum</taxon>
    </lineage>
</organism>
<dbReference type="CDD" id="cd02583">
    <property type="entry name" value="RNAP_III_RPC1_N"/>
    <property type="match status" value="1"/>
</dbReference>
<dbReference type="SMART" id="SM00663">
    <property type="entry name" value="RPOLA_N"/>
    <property type="match status" value="1"/>
</dbReference>
<dbReference type="GO" id="GO:0006351">
    <property type="term" value="P:DNA-templated transcription"/>
    <property type="evidence" value="ECO:0007669"/>
    <property type="project" value="InterPro"/>
</dbReference>
<keyword evidence="11" id="KW-0539">Nucleus</keyword>
<dbReference type="FunFam" id="4.10.860.120:FF:000004">
    <property type="entry name" value="DNA-directed RNA polymerase subunit"/>
    <property type="match status" value="1"/>
</dbReference>
<evidence type="ECO:0000256" key="10">
    <source>
        <dbReference type="ARBA" id="ARBA00023163"/>
    </source>
</evidence>
<dbReference type="InterPro" id="IPR015700">
    <property type="entry name" value="RPC1"/>
</dbReference>
<keyword evidence="4 13" id="KW-0240">DNA-directed RNA polymerase</keyword>
<evidence type="ECO:0000256" key="2">
    <source>
        <dbReference type="ARBA" id="ARBA00006460"/>
    </source>
</evidence>
<dbReference type="GO" id="GO:0000428">
    <property type="term" value="C:DNA-directed RNA polymerase complex"/>
    <property type="evidence" value="ECO:0007669"/>
    <property type="project" value="UniProtKB-KW"/>
</dbReference>
<dbReference type="InterPro" id="IPR042102">
    <property type="entry name" value="RNA_pol_Rpb1_3_sf"/>
</dbReference>
<keyword evidence="7" id="KW-0479">Metal-binding</keyword>
<evidence type="ECO:0000256" key="3">
    <source>
        <dbReference type="ARBA" id="ARBA00011206"/>
    </source>
</evidence>
<dbReference type="Gene3D" id="2.40.40.20">
    <property type="match status" value="1"/>
</dbReference>
<dbReference type="SUPFAM" id="SSF64484">
    <property type="entry name" value="beta and beta-prime subunits of DNA dependent RNA-polymerase"/>
    <property type="match status" value="1"/>
</dbReference>
<dbReference type="InterPro" id="IPR044893">
    <property type="entry name" value="RNA_pol_Rpb1_clamp_domain"/>
</dbReference>
<evidence type="ECO:0000313" key="16">
    <source>
        <dbReference type="WBParaSite" id="maker-uti_cns_0048385-snap-gene-0.4-mRNA-1"/>
    </source>
</evidence>
<evidence type="ECO:0000313" key="15">
    <source>
        <dbReference type="Proteomes" id="UP000095280"/>
    </source>
</evidence>
<dbReference type="FunFam" id="2.40.40.20:FF:000019">
    <property type="entry name" value="DNA-directed RNA polymerase II subunit RPB1"/>
    <property type="match status" value="1"/>
</dbReference>
<keyword evidence="5 13" id="KW-0808">Transferase</keyword>
<evidence type="ECO:0000259" key="14">
    <source>
        <dbReference type="SMART" id="SM00663"/>
    </source>
</evidence>
<dbReference type="GO" id="GO:0031981">
    <property type="term" value="C:nuclear lumen"/>
    <property type="evidence" value="ECO:0007669"/>
    <property type="project" value="UniProtKB-ARBA"/>
</dbReference>
<dbReference type="InterPro" id="IPR006592">
    <property type="entry name" value="RNA_pol_N"/>
</dbReference>
<evidence type="ECO:0000256" key="11">
    <source>
        <dbReference type="ARBA" id="ARBA00023242"/>
    </source>
</evidence>
<dbReference type="InterPro" id="IPR007081">
    <property type="entry name" value="RNA_pol_Rpb1_5"/>
</dbReference>
<evidence type="ECO:0000256" key="12">
    <source>
        <dbReference type="ARBA" id="ARBA00048552"/>
    </source>
</evidence>
<protein>
    <recommendedName>
        <fullName evidence="13">DNA-directed RNA polymerase subunit</fullName>
        <ecNumber evidence="13">2.7.7.6</ecNumber>
    </recommendedName>
</protein>
<dbReference type="PANTHER" id="PTHR48446:SF1">
    <property type="entry name" value="DNA-DIRECTED RNA POLYMERASE SUBUNIT BETA' N-TERMINAL SECTION"/>
    <property type="match status" value="1"/>
</dbReference>
<dbReference type="PANTHER" id="PTHR48446">
    <property type="entry name" value="DNA-DIRECTED RNA POLYMERASE SUBUNIT BETA' N-TERMINAL SECTION"/>
    <property type="match status" value="1"/>
</dbReference>
<comment type="function">
    <text evidence="13">DNA-dependent RNA polymerase catalyzes the transcription of DNA into RNA using the four ribonucleoside triphosphates as substrates.</text>
</comment>
<keyword evidence="8" id="KW-0862">Zinc</keyword>
<dbReference type="Gene3D" id="1.10.132.30">
    <property type="match status" value="1"/>
</dbReference>
<dbReference type="Pfam" id="PF00623">
    <property type="entry name" value="RNA_pol_Rpb1_2"/>
    <property type="match status" value="1"/>
</dbReference>
<comment type="subunit">
    <text evidence="3">Component of the RNA polymerase III (Pol III) complex consisting of 17 subunits.</text>
</comment>
<dbReference type="FunFam" id="1.10.274.100:FF:000025">
    <property type="entry name" value="DNA-directed RNA polymerase subunit"/>
    <property type="match status" value="1"/>
</dbReference>
<comment type="catalytic activity">
    <reaction evidence="12 13">
        <text>RNA(n) + a ribonucleoside 5'-triphosphate = RNA(n+1) + diphosphate</text>
        <dbReference type="Rhea" id="RHEA:21248"/>
        <dbReference type="Rhea" id="RHEA-COMP:14527"/>
        <dbReference type="Rhea" id="RHEA-COMP:17342"/>
        <dbReference type="ChEBI" id="CHEBI:33019"/>
        <dbReference type="ChEBI" id="CHEBI:61557"/>
        <dbReference type="ChEBI" id="CHEBI:140395"/>
        <dbReference type="EC" id="2.7.7.6"/>
    </reaction>
</comment>
<evidence type="ECO:0000256" key="8">
    <source>
        <dbReference type="ARBA" id="ARBA00022833"/>
    </source>
</evidence>
<dbReference type="GO" id="GO:0003899">
    <property type="term" value="F:DNA-directed RNA polymerase activity"/>
    <property type="evidence" value="ECO:0007669"/>
    <property type="project" value="UniProtKB-EC"/>
</dbReference>
<dbReference type="InterPro" id="IPR035697">
    <property type="entry name" value="RNAP_III_RPC1_N"/>
</dbReference>
<evidence type="ECO:0000256" key="13">
    <source>
        <dbReference type="RuleBase" id="RU004279"/>
    </source>
</evidence>
<dbReference type="Gene3D" id="4.10.860.120">
    <property type="entry name" value="RNA polymerase II, clamp domain"/>
    <property type="match status" value="1"/>
</dbReference>